<name>A0ACB5UDE4_AMBMO</name>
<dbReference type="EMBL" id="BSXS01016731">
    <property type="protein sequence ID" value="GMF08159.1"/>
    <property type="molecule type" value="Genomic_DNA"/>
</dbReference>
<dbReference type="Proteomes" id="UP001165064">
    <property type="component" value="Unassembled WGS sequence"/>
</dbReference>
<evidence type="ECO:0000313" key="1">
    <source>
        <dbReference type="EMBL" id="GMF08159.1"/>
    </source>
</evidence>
<proteinExistence type="predicted"/>
<sequence>MGRLERLERMMDQLIGDDDGPVGETGEDSEDGAVDGPVGEVFGPVGETGEDSDDGTVEEPDGPDGETGVDDGPVGETGDDSEDGTVDEPDEMDEGAVDECGIEDDPEAEQTPEKFSIWYTSSPIVNSEPLVSVTVTFKVAV</sequence>
<gene>
    <name evidence="1" type="ORF">Amon02_001317700</name>
</gene>
<accession>A0ACB5UDE4</accession>
<evidence type="ECO:0000313" key="2">
    <source>
        <dbReference type="Proteomes" id="UP001165064"/>
    </source>
</evidence>
<reference evidence="1" key="1">
    <citation type="submission" date="2023-04" db="EMBL/GenBank/DDBJ databases">
        <title>Ambrosiozyma monospora NBRC 10751.</title>
        <authorList>
            <person name="Ichikawa N."/>
            <person name="Sato H."/>
            <person name="Tonouchi N."/>
        </authorList>
    </citation>
    <scope>NUCLEOTIDE SEQUENCE</scope>
    <source>
        <strain evidence="1">NBRC 10751</strain>
    </source>
</reference>
<organism evidence="1 2">
    <name type="scientific">Ambrosiozyma monospora</name>
    <name type="common">Yeast</name>
    <name type="synonym">Endomycopsis monosporus</name>
    <dbReference type="NCBI Taxonomy" id="43982"/>
    <lineage>
        <taxon>Eukaryota</taxon>
        <taxon>Fungi</taxon>
        <taxon>Dikarya</taxon>
        <taxon>Ascomycota</taxon>
        <taxon>Saccharomycotina</taxon>
        <taxon>Pichiomycetes</taxon>
        <taxon>Pichiales</taxon>
        <taxon>Pichiaceae</taxon>
        <taxon>Ambrosiozyma</taxon>
    </lineage>
</organism>
<keyword evidence="2" id="KW-1185">Reference proteome</keyword>
<comment type="caution">
    <text evidence="1">The sequence shown here is derived from an EMBL/GenBank/DDBJ whole genome shotgun (WGS) entry which is preliminary data.</text>
</comment>
<protein>
    <submittedName>
        <fullName evidence="1">Unnamed protein product</fullName>
    </submittedName>
</protein>